<dbReference type="Pfam" id="PF02320">
    <property type="entry name" value="UCR_hinge"/>
    <property type="match status" value="1"/>
</dbReference>
<sequence length="57" mass="6317">MRVACEQSAKCTGYKHHLDACTARVEAGSNENCVEEFFHLMHCVDDCAAPKVFATLK</sequence>
<evidence type="ECO:0000256" key="5">
    <source>
        <dbReference type="ARBA" id="ARBA00022792"/>
    </source>
</evidence>
<dbReference type="SUPFAM" id="SSF81531">
    <property type="entry name" value="Non-heme 11 kDa protein of cytochrome bc1 complex (Ubiquinol-cytochrome c reductase)"/>
    <property type="match status" value="1"/>
</dbReference>
<evidence type="ECO:0000256" key="3">
    <source>
        <dbReference type="ARBA" id="ARBA00022448"/>
    </source>
</evidence>
<evidence type="ECO:0000259" key="9">
    <source>
        <dbReference type="Pfam" id="PF02320"/>
    </source>
</evidence>
<dbReference type="InterPro" id="IPR036811">
    <property type="entry name" value="Ubol_cytC_Rdtase_hinge_dom_sf"/>
</dbReference>
<name>A0A4P9YTF3_9FUNG</name>
<dbReference type="PANTHER" id="PTHR15336:SF0">
    <property type="entry name" value="CYTOCHROME B-C1 COMPLEX SUBUNIT 6, MITOCHONDRIAL"/>
    <property type="match status" value="1"/>
</dbReference>
<dbReference type="GO" id="GO:0006122">
    <property type="term" value="P:mitochondrial electron transport, ubiquinol to cytochrome c"/>
    <property type="evidence" value="ECO:0007669"/>
    <property type="project" value="InterPro"/>
</dbReference>
<keyword evidence="4" id="KW-0679">Respiratory chain</keyword>
<evidence type="ECO:0000256" key="8">
    <source>
        <dbReference type="ARBA" id="ARBA00023136"/>
    </source>
</evidence>
<dbReference type="OrthoDB" id="405848at2759"/>
<dbReference type="AlphaFoldDB" id="A0A4P9YTF3"/>
<evidence type="ECO:0000256" key="7">
    <source>
        <dbReference type="ARBA" id="ARBA00023128"/>
    </source>
</evidence>
<reference evidence="12" key="1">
    <citation type="journal article" date="2018" name="Nat. Microbiol.">
        <title>Leveraging single-cell genomics to expand the fungal tree of life.</title>
        <authorList>
            <person name="Ahrendt S.R."/>
            <person name="Quandt C.A."/>
            <person name="Ciobanu D."/>
            <person name="Clum A."/>
            <person name="Salamov A."/>
            <person name="Andreopoulos B."/>
            <person name="Cheng J.F."/>
            <person name="Woyke T."/>
            <person name="Pelin A."/>
            <person name="Henrissat B."/>
            <person name="Reynolds N.K."/>
            <person name="Benny G.L."/>
            <person name="Smith M.E."/>
            <person name="James T.Y."/>
            <person name="Grigoriev I.V."/>
        </authorList>
    </citation>
    <scope>NUCLEOTIDE SEQUENCE [LARGE SCALE GENOMIC DNA]</scope>
    <source>
        <strain evidence="12">Benny S71-1</strain>
    </source>
</reference>
<evidence type="ECO:0000313" key="12">
    <source>
        <dbReference type="Proteomes" id="UP000278143"/>
    </source>
</evidence>
<evidence type="ECO:0000256" key="2">
    <source>
        <dbReference type="ARBA" id="ARBA00006498"/>
    </source>
</evidence>
<gene>
    <name evidence="10" type="ORF">SYNPS1DRAFT_19277</name>
    <name evidence="11" type="ORF">SYNPS1DRAFT_19278</name>
</gene>
<keyword evidence="6" id="KW-0249">Electron transport</keyword>
<keyword evidence="3" id="KW-0813">Transport</keyword>
<dbReference type="EMBL" id="KZ991406">
    <property type="protein sequence ID" value="RKP22999.1"/>
    <property type="molecule type" value="Genomic_DNA"/>
</dbReference>
<keyword evidence="7" id="KW-0496">Mitochondrion</keyword>
<evidence type="ECO:0000313" key="11">
    <source>
        <dbReference type="EMBL" id="RKP22999.1"/>
    </source>
</evidence>
<protein>
    <submittedName>
        <fullName evidence="10">Ubiquinol-cytochrome C reductase hinge domain-containing protein</fullName>
    </submittedName>
</protein>
<dbReference type="PANTHER" id="PTHR15336">
    <property type="entry name" value="UBIQUINOL-CYTOCHROME C REDUCTASE COMPLEX 7.8 KDA PROTEIN"/>
    <property type="match status" value="1"/>
</dbReference>
<reference evidence="10" key="2">
    <citation type="submission" date="2018-07" db="EMBL/GenBank/DDBJ databases">
        <title>Leveraging single-cell genomics to expand the Fungal Tree of Life.</title>
        <authorList>
            <consortium name="DOE Joint Genome Institute"/>
            <person name="Ahrendt S.R."/>
            <person name="Quandt C.A."/>
            <person name="Ciobanu D."/>
            <person name="Clum A."/>
            <person name="Salamov A."/>
            <person name="Andreopoulos B."/>
            <person name="Cheng J.-F."/>
            <person name="Woyke T."/>
            <person name="Pelin A."/>
            <person name="Henrissat B."/>
            <person name="Reynolds N."/>
            <person name="Benny G.L."/>
            <person name="Smith M.E."/>
            <person name="James T.Y."/>
            <person name="Grigoriev I.V."/>
        </authorList>
    </citation>
    <scope>NUCLEOTIDE SEQUENCE</scope>
    <source>
        <strain evidence="10">Benny S71-1</strain>
    </source>
</reference>
<accession>A0A4P9YTF3</accession>
<dbReference type="Gene3D" id="1.10.287.20">
    <property type="entry name" value="Ubiquinol-cytochrome C reductase hinge domain"/>
    <property type="match status" value="1"/>
</dbReference>
<dbReference type="InterPro" id="IPR023184">
    <property type="entry name" value="Ubol_cytC_Rdtase_hinge_dom"/>
</dbReference>
<dbReference type="Proteomes" id="UP000278143">
    <property type="component" value="Unassembled WGS sequence"/>
</dbReference>
<dbReference type="InterPro" id="IPR003422">
    <property type="entry name" value="Cyt_b-c1_6"/>
</dbReference>
<keyword evidence="5" id="KW-0999">Mitochondrion inner membrane</keyword>
<comment type="similarity">
    <text evidence="2">Belongs to the UQCRH/QCR6 family.</text>
</comment>
<dbReference type="GO" id="GO:0005743">
    <property type="term" value="C:mitochondrial inner membrane"/>
    <property type="evidence" value="ECO:0007669"/>
    <property type="project" value="UniProtKB-SubCell"/>
</dbReference>
<dbReference type="EMBL" id="KZ991406">
    <property type="protein sequence ID" value="RKP22998.1"/>
    <property type="molecule type" value="Genomic_DNA"/>
</dbReference>
<organism evidence="10 12">
    <name type="scientific">Syncephalis pseudoplumigaleata</name>
    <dbReference type="NCBI Taxonomy" id="1712513"/>
    <lineage>
        <taxon>Eukaryota</taxon>
        <taxon>Fungi</taxon>
        <taxon>Fungi incertae sedis</taxon>
        <taxon>Zoopagomycota</taxon>
        <taxon>Zoopagomycotina</taxon>
        <taxon>Zoopagomycetes</taxon>
        <taxon>Zoopagales</taxon>
        <taxon>Piptocephalidaceae</taxon>
        <taxon>Syncephalis</taxon>
    </lineage>
</organism>
<evidence type="ECO:0000313" key="10">
    <source>
        <dbReference type="EMBL" id="RKP22998.1"/>
    </source>
</evidence>
<proteinExistence type="inferred from homology"/>
<comment type="subcellular location">
    <subcellularLocation>
        <location evidence="1">Mitochondrion inner membrane</location>
        <topology evidence="1">Peripheral membrane protein</topology>
        <orientation evidence="1">Intermembrane side</orientation>
    </subcellularLocation>
</comment>
<evidence type="ECO:0000256" key="4">
    <source>
        <dbReference type="ARBA" id="ARBA00022660"/>
    </source>
</evidence>
<evidence type="ECO:0000256" key="6">
    <source>
        <dbReference type="ARBA" id="ARBA00022982"/>
    </source>
</evidence>
<keyword evidence="8" id="KW-0472">Membrane</keyword>
<keyword evidence="12" id="KW-1185">Reference proteome</keyword>
<feature type="domain" description="Ubiquinol-cytochrome C reductase hinge" evidence="9">
    <location>
        <begin position="2"/>
        <end position="57"/>
    </location>
</feature>
<evidence type="ECO:0000256" key="1">
    <source>
        <dbReference type="ARBA" id="ARBA00004137"/>
    </source>
</evidence>